<feature type="transmembrane region" description="Helical" evidence="1">
    <location>
        <begin position="12"/>
        <end position="36"/>
    </location>
</feature>
<organism evidence="3 4">
    <name type="scientific">Mariniblastus fucicola</name>
    <dbReference type="NCBI Taxonomy" id="980251"/>
    <lineage>
        <taxon>Bacteria</taxon>
        <taxon>Pseudomonadati</taxon>
        <taxon>Planctomycetota</taxon>
        <taxon>Planctomycetia</taxon>
        <taxon>Pirellulales</taxon>
        <taxon>Pirellulaceae</taxon>
        <taxon>Mariniblastus</taxon>
    </lineage>
</organism>
<keyword evidence="1" id="KW-1133">Transmembrane helix</keyword>
<dbReference type="STRING" id="980251.GCA_001642875_05143"/>
<gene>
    <name evidence="3" type="ORF">MFFC18_27930</name>
</gene>
<dbReference type="Gene3D" id="3.30.700.10">
    <property type="entry name" value="Glycoprotein, Type 4 Pilin"/>
    <property type="match status" value="1"/>
</dbReference>
<evidence type="ECO:0000313" key="4">
    <source>
        <dbReference type="Proteomes" id="UP000322214"/>
    </source>
</evidence>
<evidence type="ECO:0000313" key="3">
    <source>
        <dbReference type="EMBL" id="QEG22905.1"/>
    </source>
</evidence>
<sequence>MRKNKGLVHRQAFTLVELLVVIAIIGILIGMLLPAVQQVREAARRTECLNNLRQTGLAAINFESAHMHFPTMGAINGSFFRGGLDRPTRGVENFSWIYQILPFMEQQNLSNRRATTGGLGVDANGDSLVGESIPNLSCPSRGERFFITIALEPGQHFISDYGGYWTTNNDAQILTGNAQTPTTSNLAAAQPGNDWKTTRWRGIIVPSGEFVADSTAPGGFALSKHSDVGYGSLQDGSSNTLMFGEKGAWSSHYSPVQNSRYPFDNNFFGNLENRGILGPFHANNRGNFAGTGSTVSGYADTERTLSQLGGFGSAHPGTFGTVLGDGSTHSVSMDAERLSFIQLGIRNDGDVINIKEL</sequence>
<dbReference type="Proteomes" id="UP000322214">
    <property type="component" value="Chromosome"/>
</dbReference>
<dbReference type="Pfam" id="PF07963">
    <property type="entry name" value="N_methyl"/>
    <property type="match status" value="1"/>
</dbReference>
<dbReference type="PANTHER" id="PTHR30093:SF2">
    <property type="entry name" value="TYPE II SECRETION SYSTEM PROTEIN H"/>
    <property type="match status" value="1"/>
</dbReference>
<dbReference type="SUPFAM" id="SSF54523">
    <property type="entry name" value="Pili subunits"/>
    <property type="match status" value="1"/>
</dbReference>
<name>A0A5B9PCM2_9BACT</name>
<dbReference type="InterPro" id="IPR012902">
    <property type="entry name" value="N_methyl_site"/>
</dbReference>
<dbReference type="RefSeq" id="WP_075082937.1">
    <property type="nucleotide sequence ID" value="NZ_CP042912.1"/>
</dbReference>
<evidence type="ECO:0000256" key="1">
    <source>
        <dbReference type="SAM" id="Phobius"/>
    </source>
</evidence>
<dbReference type="AlphaFoldDB" id="A0A5B9PCM2"/>
<dbReference type="KEGG" id="mff:MFFC18_27930"/>
<keyword evidence="1" id="KW-0812">Transmembrane</keyword>
<feature type="domain" description="DUF1559" evidence="2">
    <location>
        <begin position="37"/>
        <end position="332"/>
    </location>
</feature>
<accession>A0A5B9PCM2</accession>
<dbReference type="PANTHER" id="PTHR30093">
    <property type="entry name" value="GENERAL SECRETION PATHWAY PROTEIN G"/>
    <property type="match status" value="1"/>
</dbReference>
<dbReference type="EMBL" id="CP042912">
    <property type="protein sequence ID" value="QEG22905.1"/>
    <property type="molecule type" value="Genomic_DNA"/>
</dbReference>
<protein>
    <recommendedName>
        <fullName evidence="2">DUF1559 domain-containing protein</fullName>
    </recommendedName>
</protein>
<reference evidence="3 4" key="1">
    <citation type="submission" date="2019-08" db="EMBL/GenBank/DDBJ databases">
        <title>Deep-cultivation of Planctomycetes and their phenomic and genomic characterization uncovers novel biology.</title>
        <authorList>
            <person name="Wiegand S."/>
            <person name="Jogler M."/>
            <person name="Boedeker C."/>
            <person name="Pinto D."/>
            <person name="Vollmers J."/>
            <person name="Rivas-Marin E."/>
            <person name="Kohn T."/>
            <person name="Peeters S.H."/>
            <person name="Heuer A."/>
            <person name="Rast P."/>
            <person name="Oberbeckmann S."/>
            <person name="Bunk B."/>
            <person name="Jeske O."/>
            <person name="Meyerdierks A."/>
            <person name="Storesund J.E."/>
            <person name="Kallscheuer N."/>
            <person name="Luecker S."/>
            <person name="Lage O.M."/>
            <person name="Pohl T."/>
            <person name="Merkel B.J."/>
            <person name="Hornburger P."/>
            <person name="Mueller R.-W."/>
            <person name="Bruemmer F."/>
            <person name="Labrenz M."/>
            <person name="Spormann A.M."/>
            <person name="Op den Camp H."/>
            <person name="Overmann J."/>
            <person name="Amann R."/>
            <person name="Jetten M.S.M."/>
            <person name="Mascher T."/>
            <person name="Medema M.H."/>
            <person name="Devos D.P."/>
            <person name="Kaster A.-K."/>
            <person name="Ovreas L."/>
            <person name="Rohde M."/>
            <person name="Galperin M.Y."/>
            <person name="Jogler C."/>
        </authorList>
    </citation>
    <scope>NUCLEOTIDE SEQUENCE [LARGE SCALE GENOMIC DNA]</scope>
    <source>
        <strain evidence="3 4">FC18</strain>
    </source>
</reference>
<dbReference type="NCBIfam" id="TIGR02532">
    <property type="entry name" value="IV_pilin_GFxxxE"/>
    <property type="match status" value="1"/>
</dbReference>
<dbReference type="Pfam" id="PF07596">
    <property type="entry name" value="SBP_bac_10"/>
    <property type="match status" value="1"/>
</dbReference>
<dbReference type="InterPro" id="IPR011453">
    <property type="entry name" value="DUF1559"/>
</dbReference>
<keyword evidence="4" id="KW-1185">Reference proteome</keyword>
<dbReference type="InterPro" id="IPR045584">
    <property type="entry name" value="Pilin-like"/>
</dbReference>
<evidence type="ECO:0000259" key="2">
    <source>
        <dbReference type="Pfam" id="PF07596"/>
    </source>
</evidence>
<dbReference type="OrthoDB" id="255848at2"/>
<keyword evidence="1" id="KW-0472">Membrane</keyword>
<proteinExistence type="predicted"/>